<feature type="transmembrane region" description="Helical" evidence="18">
    <location>
        <begin position="163"/>
        <end position="188"/>
    </location>
</feature>
<sequence>MDAETVRQKSTLLYIPNIIGYVRVVLLFISLFFSKNIFVILYSISYLLDALDGYAARRFKQESKLGYILDMATDRASSAVLILRVVDAYPKMFIILGAFLMMDILSHFFCVVRTCSSKVSHKVHANTSIASRILAFYYARPVLFTVCLGSELFLLNILCFKSVLLGVLCGVIFAFKYITNVLQLYIAIISLSQE</sequence>
<evidence type="ECO:0000256" key="1">
    <source>
        <dbReference type="ARBA" id="ARBA00001936"/>
    </source>
</evidence>
<dbReference type="Proteomes" id="UP000005622">
    <property type="component" value="Unassembled WGS sequence"/>
</dbReference>
<feature type="transmembrane region" description="Helical" evidence="18">
    <location>
        <begin position="12"/>
        <end position="31"/>
    </location>
</feature>
<dbReference type="STRING" id="944018.H8Z8U7"/>
<dbReference type="Gene3D" id="1.20.120.1760">
    <property type="match status" value="1"/>
</dbReference>
<evidence type="ECO:0000313" key="19">
    <source>
        <dbReference type="EMBL" id="EHY66378.1"/>
    </source>
</evidence>
<keyword evidence="11 18" id="KW-1133">Transmembrane helix</keyword>
<evidence type="ECO:0000256" key="7">
    <source>
        <dbReference type="ARBA" id="ARBA00022679"/>
    </source>
</evidence>
<dbReference type="InterPro" id="IPR000462">
    <property type="entry name" value="CDP-OH_P_trans"/>
</dbReference>
<evidence type="ECO:0000256" key="14">
    <source>
        <dbReference type="ARBA" id="ARBA00023209"/>
    </source>
</evidence>
<evidence type="ECO:0000256" key="12">
    <source>
        <dbReference type="ARBA" id="ARBA00023098"/>
    </source>
</evidence>
<keyword evidence="14 16" id="KW-0594">Phospholipid biosynthesis</keyword>
<comment type="catalytic activity">
    <reaction evidence="16">
        <text>a CDP-1,2-diacyl-sn-glycerol + myo-inositol = a 1,2-diacyl-sn-glycero-3-phospho-(1D-myo-inositol) + CMP + H(+)</text>
        <dbReference type="Rhea" id="RHEA:11580"/>
        <dbReference type="ChEBI" id="CHEBI:15378"/>
        <dbReference type="ChEBI" id="CHEBI:17268"/>
        <dbReference type="ChEBI" id="CHEBI:57880"/>
        <dbReference type="ChEBI" id="CHEBI:58332"/>
        <dbReference type="ChEBI" id="CHEBI:60377"/>
        <dbReference type="EC" id="2.7.8.11"/>
    </reaction>
</comment>
<dbReference type="PIRSF" id="PIRSF000848">
    <property type="entry name" value="CDP_diag_ino_3_P"/>
    <property type="match status" value="1"/>
</dbReference>
<dbReference type="GO" id="GO:0003881">
    <property type="term" value="F:CDP-diacylglycerol-inositol 3-phosphatidyltransferase activity"/>
    <property type="evidence" value="ECO:0007669"/>
    <property type="project" value="UniProtKB-UniRule"/>
</dbReference>
<comment type="cofactor">
    <cofactor evidence="1">
        <name>Mn(2+)</name>
        <dbReference type="ChEBI" id="CHEBI:29035"/>
    </cofactor>
</comment>
<evidence type="ECO:0000256" key="5">
    <source>
        <dbReference type="ARBA" id="ARBA00013212"/>
    </source>
</evidence>
<comment type="subcellular location">
    <subcellularLocation>
        <location evidence="3">Membrane</location>
        <topology evidence="3">Multi-pass membrane protein</topology>
    </subcellularLocation>
</comment>
<keyword evidence="8 18" id="KW-0812">Transmembrane</keyword>
<comment type="cofactor">
    <cofactor evidence="2">
        <name>Mg(2+)</name>
        <dbReference type="ChEBI" id="CHEBI:18420"/>
    </cofactor>
</comment>
<dbReference type="InterPro" id="IPR014387">
    <property type="entry name" value="CDP_diag_ino_3_P_euk"/>
</dbReference>
<dbReference type="EMBL" id="JH604633">
    <property type="protein sequence ID" value="EHY66378.1"/>
    <property type="molecule type" value="Genomic_DNA"/>
</dbReference>
<evidence type="ECO:0000256" key="18">
    <source>
        <dbReference type="SAM" id="Phobius"/>
    </source>
</evidence>
<dbReference type="Pfam" id="PF01066">
    <property type="entry name" value="CDP-OH_P_transf"/>
    <property type="match status" value="1"/>
</dbReference>
<evidence type="ECO:0000256" key="9">
    <source>
        <dbReference type="ARBA" id="ARBA00022723"/>
    </source>
</evidence>
<gene>
    <name evidence="19" type="ORF">NERG_00017</name>
</gene>
<keyword evidence="6 16" id="KW-0444">Lipid biosynthesis</keyword>
<name>H8Z8U7_NEMA1</name>
<dbReference type="EC" id="2.7.8.11" evidence="5 16"/>
<dbReference type="InterPro" id="IPR048254">
    <property type="entry name" value="CDP_ALCOHOL_P_TRANSF_CS"/>
</dbReference>
<keyword evidence="10" id="KW-0460">Magnesium</keyword>
<dbReference type="GO" id="GO:0046872">
    <property type="term" value="F:metal ion binding"/>
    <property type="evidence" value="ECO:0007669"/>
    <property type="project" value="UniProtKB-KW"/>
</dbReference>
<dbReference type="InterPro" id="IPR043130">
    <property type="entry name" value="CDP-OH_PTrfase_TM_dom"/>
</dbReference>
<keyword evidence="13 16" id="KW-0472">Membrane</keyword>
<dbReference type="GO" id="GO:0005794">
    <property type="term" value="C:Golgi apparatus"/>
    <property type="evidence" value="ECO:0007669"/>
    <property type="project" value="TreeGrafter"/>
</dbReference>
<evidence type="ECO:0000256" key="17">
    <source>
        <dbReference type="RuleBase" id="RU003750"/>
    </source>
</evidence>
<organism evidence="19">
    <name type="scientific">Nematocida ausubeli (strain ATCC PRA-371 / ERTm2)</name>
    <name type="common">Nematode killer fungus</name>
    <dbReference type="NCBI Taxonomy" id="1913371"/>
    <lineage>
        <taxon>Eukaryota</taxon>
        <taxon>Fungi</taxon>
        <taxon>Fungi incertae sedis</taxon>
        <taxon>Microsporidia</taxon>
        <taxon>Nematocida</taxon>
    </lineage>
</organism>
<dbReference type="AlphaFoldDB" id="H8Z8U7"/>
<evidence type="ECO:0000256" key="3">
    <source>
        <dbReference type="ARBA" id="ARBA00004141"/>
    </source>
</evidence>
<keyword evidence="7 16" id="KW-0808">Transferase</keyword>
<dbReference type="PROSITE" id="PS00379">
    <property type="entry name" value="CDP_ALCOHOL_P_TRANSF"/>
    <property type="match status" value="1"/>
</dbReference>
<proteinExistence type="inferred from homology"/>
<keyword evidence="15 16" id="KW-1208">Phospholipid metabolism</keyword>
<feature type="transmembrane region" description="Helical" evidence="18">
    <location>
        <begin position="92"/>
        <end position="112"/>
    </location>
</feature>
<evidence type="ECO:0000256" key="13">
    <source>
        <dbReference type="ARBA" id="ARBA00023136"/>
    </source>
</evidence>
<evidence type="ECO:0000256" key="15">
    <source>
        <dbReference type="ARBA" id="ARBA00023264"/>
    </source>
</evidence>
<evidence type="ECO:0000256" key="8">
    <source>
        <dbReference type="ARBA" id="ARBA00022692"/>
    </source>
</evidence>
<evidence type="ECO:0000256" key="16">
    <source>
        <dbReference type="PIRNR" id="PIRNR000848"/>
    </source>
</evidence>
<dbReference type="PANTHER" id="PTHR15362">
    <property type="entry name" value="PHOSPHATIDYLINOSITOL SYNTHASE"/>
    <property type="match status" value="1"/>
</dbReference>
<dbReference type="GO" id="GO:0016020">
    <property type="term" value="C:membrane"/>
    <property type="evidence" value="ECO:0007669"/>
    <property type="project" value="UniProtKB-SubCell"/>
</dbReference>
<keyword evidence="9" id="KW-0479">Metal-binding</keyword>
<evidence type="ECO:0000256" key="6">
    <source>
        <dbReference type="ARBA" id="ARBA00022516"/>
    </source>
</evidence>
<dbReference type="HOGENOM" id="CLU_067602_2_0_1"/>
<keyword evidence="12 16" id="KW-0443">Lipid metabolism</keyword>
<dbReference type="GO" id="GO:0006661">
    <property type="term" value="P:phosphatidylinositol biosynthetic process"/>
    <property type="evidence" value="ECO:0007669"/>
    <property type="project" value="TreeGrafter"/>
</dbReference>
<accession>H8Z8U7</accession>
<dbReference type="PANTHER" id="PTHR15362:SF4">
    <property type="entry name" value="CDP-DIACYLGLYCEROL--INOSITOL 3-PHOSPHATIDYLTRANSFERASE"/>
    <property type="match status" value="1"/>
</dbReference>
<evidence type="ECO:0000256" key="11">
    <source>
        <dbReference type="ARBA" id="ARBA00022989"/>
    </source>
</evidence>
<evidence type="ECO:0000256" key="10">
    <source>
        <dbReference type="ARBA" id="ARBA00022842"/>
    </source>
</evidence>
<reference evidence="19" key="1">
    <citation type="submission" date="2011-03" db="EMBL/GenBank/DDBJ databases">
        <title>The Genome Sequence of Nematocida sp1 strain ERTm2.</title>
        <authorList>
            <consortium name="The Broad Institute Genome Sequencing Platform"/>
            <consortium name="The Broad Institute Genome Sequencing Center for Infectious Disease"/>
            <person name="Cuomo C."/>
            <person name="Troemel E."/>
            <person name="Young S.K."/>
            <person name="Zeng Q."/>
            <person name="Gargeya S."/>
            <person name="Fitzgerald M."/>
            <person name="Haas B."/>
            <person name="Abouelleil A."/>
            <person name="Alvarado L."/>
            <person name="Arachchi H.M."/>
            <person name="Berlin A."/>
            <person name="Brown A."/>
            <person name="Chapman S.B."/>
            <person name="Chen Z."/>
            <person name="Dunbar C."/>
            <person name="Freedman E."/>
            <person name="Gearin G."/>
            <person name="Gellesch M."/>
            <person name="Goldberg J."/>
            <person name="Griggs A."/>
            <person name="Gujja S."/>
            <person name="Heilman E.R."/>
            <person name="Heiman D."/>
            <person name="Howarth C."/>
            <person name="Larson L."/>
            <person name="Lui A."/>
            <person name="MacDonald P.J.P."/>
            <person name="Mehta T."/>
            <person name="Montmayeur A."/>
            <person name="Murphy C."/>
            <person name="Neiman D."/>
            <person name="Pearson M."/>
            <person name="Priest M."/>
            <person name="Roberts A."/>
            <person name="Saif S."/>
            <person name="Shea T."/>
            <person name="Shenoy N."/>
            <person name="Sisk P."/>
            <person name="Stolte C."/>
            <person name="Sykes S."/>
            <person name="White J."/>
            <person name="Yandava C."/>
            <person name="Wortman J."/>
            <person name="Nusbaum C."/>
            <person name="Birren B."/>
        </authorList>
    </citation>
    <scope>NUCLEOTIDE SEQUENCE</scope>
    <source>
        <strain evidence="19">ERTm2</strain>
    </source>
</reference>
<feature type="transmembrane region" description="Helical" evidence="18">
    <location>
        <begin position="133"/>
        <end position="157"/>
    </location>
</feature>
<protein>
    <recommendedName>
        <fullName evidence="5 16">CDP-diacylglycerol--inositol 3-phosphatidyltransferase</fullName>
        <ecNumber evidence="5 16">2.7.8.11</ecNumber>
    </recommendedName>
</protein>
<evidence type="ECO:0000256" key="2">
    <source>
        <dbReference type="ARBA" id="ARBA00001946"/>
    </source>
</evidence>
<comment type="similarity">
    <text evidence="4 16 17">Belongs to the CDP-alcohol phosphatidyltransferase class-I family.</text>
</comment>
<evidence type="ECO:0000256" key="4">
    <source>
        <dbReference type="ARBA" id="ARBA00010441"/>
    </source>
</evidence>